<evidence type="ECO:0008006" key="5">
    <source>
        <dbReference type="Google" id="ProtNLM"/>
    </source>
</evidence>
<evidence type="ECO:0000313" key="4">
    <source>
        <dbReference type="Proteomes" id="UP001500908"/>
    </source>
</evidence>
<keyword evidence="2" id="KW-1133">Transmembrane helix</keyword>
<keyword evidence="2" id="KW-0812">Transmembrane</keyword>
<comment type="caution">
    <text evidence="3">The sequence shown here is derived from an EMBL/GenBank/DDBJ whole genome shotgun (WGS) entry which is preliminary data.</text>
</comment>
<dbReference type="EMBL" id="BAABDD010000046">
    <property type="protein sequence ID" value="GAA3765187.1"/>
    <property type="molecule type" value="Genomic_DNA"/>
</dbReference>
<name>A0ABP7GIH7_9ACTN</name>
<feature type="compositionally biased region" description="Low complexity" evidence="1">
    <location>
        <begin position="214"/>
        <end position="240"/>
    </location>
</feature>
<proteinExistence type="predicted"/>
<protein>
    <recommendedName>
        <fullName evidence="5">Serine/threonine protein kinase</fullName>
    </recommendedName>
</protein>
<sequence length="260" mass="26252">MGEPLHAADPRQVGAFRLEGRLRHSAAGVVYRGRDRRGAAVRVAVVSPAAVADAAARDRFVAAVDTGAGLAARPEVVAAATRGTLMWVATADVAGQAGAEVFLEPVEIAGASQGGRGPGYAPFWAGPPASAAPRWGWVATAGGPRPAGGAHRLMALMVVALVVLLVAAMVVVYLWLSQLRQEASSQPVPAPSASGGSPSPAPISPPSDGPSPTPSDSGAQSSPHSEVPSPVPSSDVPTVPFDEEELRDVPVQPGDPEGLA</sequence>
<gene>
    <name evidence="3" type="ORF">GCM10022402_48110</name>
</gene>
<evidence type="ECO:0000256" key="1">
    <source>
        <dbReference type="SAM" id="MobiDB-lite"/>
    </source>
</evidence>
<feature type="compositionally biased region" description="Low complexity" evidence="1">
    <location>
        <begin position="185"/>
        <end position="198"/>
    </location>
</feature>
<feature type="region of interest" description="Disordered" evidence="1">
    <location>
        <begin position="185"/>
        <end position="260"/>
    </location>
</feature>
<evidence type="ECO:0000256" key="2">
    <source>
        <dbReference type="SAM" id="Phobius"/>
    </source>
</evidence>
<feature type="compositionally biased region" description="Pro residues" evidence="1">
    <location>
        <begin position="199"/>
        <end position="213"/>
    </location>
</feature>
<feature type="transmembrane region" description="Helical" evidence="2">
    <location>
        <begin position="153"/>
        <end position="176"/>
    </location>
</feature>
<accession>A0ABP7GIH7</accession>
<dbReference type="RefSeq" id="WP_344976999.1">
    <property type="nucleotide sequence ID" value="NZ_BAABDD010000046.1"/>
</dbReference>
<organism evidence="3 4">
    <name type="scientific">Salinactinospora qingdaonensis</name>
    <dbReference type="NCBI Taxonomy" id="702744"/>
    <lineage>
        <taxon>Bacteria</taxon>
        <taxon>Bacillati</taxon>
        <taxon>Actinomycetota</taxon>
        <taxon>Actinomycetes</taxon>
        <taxon>Streptosporangiales</taxon>
        <taxon>Nocardiopsidaceae</taxon>
        <taxon>Salinactinospora</taxon>
    </lineage>
</organism>
<reference evidence="4" key="1">
    <citation type="journal article" date="2019" name="Int. J. Syst. Evol. Microbiol.">
        <title>The Global Catalogue of Microorganisms (GCM) 10K type strain sequencing project: providing services to taxonomists for standard genome sequencing and annotation.</title>
        <authorList>
            <consortium name="The Broad Institute Genomics Platform"/>
            <consortium name="The Broad Institute Genome Sequencing Center for Infectious Disease"/>
            <person name="Wu L."/>
            <person name="Ma J."/>
        </authorList>
    </citation>
    <scope>NUCLEOTIDE SEQUENCE [LARGE SCALE GENOMIC DNA]</scope>
    <source>
        <strain evidence="4">JCM 17137</strain>
    </source>
</reference>
<keyword evidence="2" id="KW-0472">Membrane</keyword>
<keyword evidence="4" id="KW-1185">Reference proteome</keyword>
<dbReference type="Proteomes" id="UP001500908">
    <property type="component" value="Unassembled WGS sequence"/>
</dbReference>
<evidence type="ECO:0000313" key="3">
    <source>
        <dbReference type="EMBL" id="GAA3765187.1"/>
    </source>
</evidence>